<protein>
    <recommendedName>
        <fullName evidence="1">Complex 1 LYR protein domain-containing protein</fullName>
    </recommendedName>
</protein>
<reference evidence="2" key="1">
    <citation type="journal article" date="2020" name="Fungal Divers.">
        <title>Resolving the Mortierellaceae phylogeny through synthesis of multi-gene phylogenetics and phylogenomics.</title>
        <authorList>
            <person name="Vandepol N."/>
            <person name="Liber J."/>
            <person name="Desiro A."/>
            <person name="Na H."/>
            <person name="Kennedy M."/>
            <person name="Barry K."/>
            <person name="Grigoriev I.V."/>
            <person name="Miller A.N."/>
            <person name="O'Donnell K."/>
            <person name="Stajich J.E."/>
            <person name="Bonito G."/>
        </authorList>
    </citation>
    <scope>NUCLEOTIDE SEQUENCE</scope>
    <source>
        <strain evidence="2">NVP1</strain>
    </source>
</reference>
<feature type="domain" description="Complex 1 LYR protein" evidence="1">
    <location>
        <begin position="10"/>
        <end position="65"/>
    </location>
</feature>
<dbReference type="EMBL" id="JAAAUY010000440">
    <property type="protein sequence ID" value="KAF9329898.1"/>
    <property type="molecule type" value="Genomic_DNA"/>
</dbReference>
<organism evidence="2 3">
    <name type="scientific">Podila minutissima</name>
    <dbReference type="NCBI Taxonomy" id="64525"/>
    <lineage>
        <taxon>Eukaryota</taxon>
        <taxon>Fungi</taxon>
        <taxon>Fungi incertae sedis</taxon>
        <taxon>Mucoromycota</taxon>
        <taxon>Mortierellomycotina</taxon>
        <taxon>Mortierellomycetes</taxon>
        <taxon>Mortierellales</taxon>
        <taxon>Mortierellaceae</taxon>
        <taxon>Podila</taxon>
    </lineage>
</organism>
<proteinExistence type="predicted"/>
<sequence length="145" mass="16019">MPGRTMQQARVLGLYRQLLKIGKAMPTETRSSLVLSRVKGDFRANIAEKDPEEIEAMVQLAELQVDNLQIQRDHLTELSKNPNLIIPVDIYKNAKPKLKDSNRTRDGKIGMSPALAALGPPLQVDNPSSLDLSWASSYNATAPDI</sequence>
<evidence type="ECO:0000313" key="3">
    <source>
        <dbReference type="Proteomes" id="UP000696485"/>
    </source>
</evidence>
<dbReference type="Proteomes" id="UP000696485">
    <property type="component" value="Unassembled WGS sequence"/>
</dbReference>
<dbReference type="InterPro" id="IPR045294">
    <property type="entry name" value="Complex1_LYR_LYRM1"/>
</dbReference>
<dbReference type="InterPro" id="IPR008011">
    <property type="entry name" value="Complex1_LYR_dom"/>
</dbReference>
<dbReference type="AlphaFoldDB" id="A0A9P5SHS3"/>
<gene>
    <name evidence="2" type="ORF">BG006_007110</name>
</gene>
<name>A0A9P5SHS3_9FUNG</name>
<dbReference type="Pfam" id="PF05347">
    <property type="entry name" value="Complex1_LYR"/>
    <property type="match status" value="1"/>
</dbReference>
<dbReference type="CDD" id="cd20261">
    <property type="entry name" value="Complex1_LYR_LYRM1"/>
    <property type="match status" value="1"/>
</dbReference>
<keyword evidence="3" id="KW-1185">Reference proteome</keyword>
<comment type="caution">
    <text evidence="2">The sequence shown here is derived from an EMBL/GenBank/DDBJ whole genome shotgun (WGS) entry which is preliminary data.</text>
</comment>
<accession>A0A9P5SHS3</accession>
<evidence type="ECO:0000313" key="2">
    <source>
        <dbReference type="EMBL" id="KAF9329898.1"/>
    </source>
</evidence>
<evidence type="ECO:0000259" key="1">
    <source>
        <dbReference type="Pfam" id="PF05347"/>
    </source>
</evidence>